<evidence type="ECO:0000313" key="1">
    <source>
        <dbReference type="EMBL" id="PPZ92919.1"/>
    </source>
</evidence>
<proteinExistence type="predicted"/>
<dbReference type="AlphaFoldDB" id="A0A2S7I8S4"/>
<protein>
    <recommendedName>
        <fullName evidence="3">DUF695 domain-containing protein</fullName>
    </recommendedName>
</protein>
<gene>
    <name evidence="1" type="ORF">C3729_02630</name>
</gene>
<organism evidence="1 2">
    <name type="scientific">Cloacibacterium normanense</name>
    <dbReference type="NCBI Taxonomy" id="237258"/>
    <lineage>
        <taxon>Bacteria</taxon>
        <taxon>Pseudomonadati</taxon>
        <taxon>Bacteroidota</taxon>
        <taxon>Flavobacteriia</taxon>
        <taxon>Flavobacteriales</taxon>
        <taxon>Weeksellaceae</taxon>
    </lineage>
</organism>
<dbReference type="EMBL" id="PTPZ01000001">
    <property type="protein sequence ID" value="PPZ92919.1"/>
    <property type="molecule type" value="Genomic_DNA"/>
</dbReference>
<evidence type="ECO:0000313" key="2">
    <source>
        <dbReference type="Proteomes" id="UP000238565"/>
    </source>
</evidence>
<accession>A0A2S7I8S4</accession>
<dbReference type="Proteomes" id="UP000238565">
    <property type="component" value="Unassembled WGS sequence"/>
</dbReference>
<dbReference type="RefSeq" id="WP_104792706.1">
    <property type="nucleotide sequence ID" value="NZ_PTPZ01000001.1"/>
</dbReference>
<comment type="caution">
    <text evidence="1">The sequence shown here is derived from an EMBL/GenBank/DDBJ whole genome shotgun (WGS) entry which is preliminary data.</text>
</comment>
<sequence>MEEEITFVRRIFNINDEPFYLMINKSLINNIDKDFSWCWYVELQRFFDTENDEEILQKFMVEILQKIYKKVDIKIIGTTLHKNIYEIIFYAKEEDASKIACEFVEMPYELEDREDRFLRYHSKRDSDWENVKLYFDAIENS</sequence>
<reference evidence="1 2" key="1">
    <citation type="submission" date="2018-02" db="EMBL/GenBank/DDBJ databases">
        <title>Draft genome sequence of bacterial isolates from marine environment.</title>
        <authorList>
            <person name="Singh S.K."/>
            <person name="Hill R."/>
            <person name="Major S."/>
            <person name="Cai H."/>
            <person name="Li Y."/>
        </authorList>
    </citation>
    <scope>NUCLEOTIDE SEQUENCE [LARGE SCALE GENOMIC DNA]</scope>
    <source>
        <strain evidence="1 2">IMET F</strain>
    </source>
</reference>
<evidence type="ECO:0008006" key="3">
    <source>
        <dbReference type="Google" id="ProtNLM"/>
    </source>
</evidence>
<name>A0A2S7I8S4_9FLAO</name>